<proteinExistence type="predicted"/>
<keyword evidence="1" id="KW-1133">Transmembrane helix</keyword>
<feature type="transmembrane region" description="Helical" evidence="1">
    <location>
        <begin position="12"/>
        <end position="29"/>
    </location>
</feature>
<accession>A3VDC5</accession>
<dbReference type="STRING" id="314271.RB2654_02334"/>
<dbReference type="AlphaFoldDB" id="A3VDC5"/>
<sequence length="68" mass="7328">MFKTNESGMDRIIRAVIGIAALVVFFLNQGTTLGWVALVVAVLALFTAAVGWCALYTVFGINTCKMKT</sequence>
<protein>
    <recommendedName>
        <fullName evidence="2">Inner membrane protein YgaP-like transmembrane domain-containing protein</fullName>
    </recommendedName>
</protein>
<keyword evidence="1" id="KW-0472">Membrane</keyword>
<evidence type="ECO:0000256" key="1">
    <source>
        <dbReference type="SAM" id="Phobius"/>
    </source>
</evidence>
<dbReference type="HOGENOM" id="CLU_176022_3_1_5"/>
<dbReference type="InterPro" id="IPR021309">
    <property type="entry name" value="YgaP-like_TM"/>
</dbReference>
<evidence type="ECO:0000313" key="3">
    <source>
        <dbReference type="EMBL" id="EAQ13514.1"/>
    </source>
</evidence>
<dbReference type="Proteomes" id="UP000002931">
    <property type="component" value="Unassembled WGS sequence"/>
</dbReference>
<evidence type="ECO:0000259" key="2">
    <source>
        <dbReference type="Pfam" id="PF11127"/>
    </source>
</evidence>
<reference evidence="3 4" key="1">
    <citation type="journal article" date="2010" name="J. Bacteriol.">
        <title>Genome sequences of Pelagibaca bermudensis HTCC2601T and Maritimibacter alkaliphilus HTCC2654T, the type strains of two marine Roseobacter genera.</title>
        <authorList>
            <person name="Thrash J.C."/>
            <person name="Cho J.C."/>
            <person name="Ferriera S."/>
            <person name="Johnson J."/>
            <person name="Vergin K.L."/>
            <person name="Giovannoni S.J."/>
        </authorList>
    </citation>
    <scope>NUCLEOTIDE SEQUENCE [LARGE SCALE GENOMIC DNA]</scope>
    <source>
        <strain evidence="3 4">HTCC2654</strain>
    </source>
</reference>
<dbReference type="OrthoDB" id="9804804at2"/>
<comment type="caution">
    <text evidence="3">The sequence shown here is derived from an EMBL/GenBank/DDBJ whole genome shotgun (WGS) entry which is preliminary data.</text>
</comment>
<keyword evidence="4" id="KW-1185">Reference proteome</keyword>
<feature type="transmembrane region" description="Helical" evidence="1">
    <location>
        <begin position="35"/>
        <end position="59"/>
    </location>
</feature>
<gene>
    <name evidence="3" type="ORF">RB2654_02334</name>
</gene>
<name>A3VDC5_9RHOB</name>
<organism evidence="3 4">
    <name type="scientific">Maritimibacter alkaliphilus HTCC2654</name>
    <dbReference type="NCBI Taxonomy" id="314271"/>
    <lineage>
        <taxon>Bacteria</taxon>
        <taxon>Pseudomonadati</taxon>
        <taxon>Pseudomonadota</taxon>
        <taxon>Alphaproteobacteria</taxon>
        <taxon>Rhodobacterales</taxon>
        <taxon>Roseobacteraceae</taxon>
        <taxon>Maritimibacter</taxon>
    </lineage>
</organism>
<evidence type="ECO:0000313" key="4">
    <source>
        <dbReference type="Proteomes" id="UP000002931"/>
    </source>
</evidence>
<keyword evidence="1" id="KW-0812">Transmembrane</keyword>
<dbReference type="EMBL" id="AAMT01000004">
    <property type="protein sequence ID" value="EAQ13514.1"/>
    <property type="molecule type" value="Genomic_DNA"/>
</dbReference>
<dbReference type="Pfam" id="PF11127">
    <property type="entry name" value="YgaP-like_TM"/>
    <property type="match status" value="1"/>
</dbReference>
<dbReference type="RefSeq" id="WP_008328355.1">
    <property type="nucleotide sequence ID" value="NZ_CH902578.1"/>
</dbReference>
<feature type="domain" description="Inner membrane protein YgaP-like transmembrane" evidence="2">
    <location>
        <begin position="3"/>
        <end position="67"/>
    </location>
</feature>